<reference evidence="3 4" key="1">
    <citation type="submission" date="2020-07" db="EMBL/GenBank/DDBJ databases">
        <title>Sequencing the genomes of 1000 actinobacteria strains.</title>
        <authorList>
            <person name="Klenk H.-P."/>
        </authorList>
    </citation>
    <scope>NUCLEOTIDE SEQUENCE [LARGE SCALE GENOMIC DNA]</scope>
    <source>
        <strain evidence="3 4">DSM 23141</strain>
    </source>
</reference>
<dbReference type="Proteomes" id="UP000553888">
    <property type="component" value="Unassembled WGS sequence"/>
</dbReference>
<feature type="compositionally biased region" description="Pro residues" evidence="1">
    <location>
        <begin position="1"/>
        <end position="17"/>
    </location>
</feature>
<organism evidence="3 4">
    <name type="scientific">Schumannella luteola</name>
    <dbReference type="NCBI Taxonomy" id="472059"/>
    <lineage>
        <taxon>Bacteria</taxon>
        <taxon>Bacillati</taxon>
        <taxon>Actinomycetota</taxon>
        <taxon>Actinomycetes</taxon>
        <taxon>Micrococcales</taxon>
        <taxon>Microbacteriaceae</taxon>
        <taxon>Schumannella</taxon>
    </lineage>
</organism>
<comment type="caution">
    <text evidence="3">The sequence shown here is derived from an EMBL/GenBank/DDBJ whole genome shotgun (WGS) entry which is preliminary data.</text>
</comment>
<accession>A0A852YCY2</accession>
<feature type="region of interest" description="Disordered" evidence="1">
    <location>
        <begin position="1"/>
        <end position="22"/>
    </location>
</feature>
<keyword evidence="2" id="KW-1133">Transmembrane helix</keyword>
<evidence type="ECO:0000313" key="3">
    <source>
        <dbReference type="EMBL" id="NYG99160.1"/>
    </source>
</evidence>
<protein>
    <submittedName>
        <fullName evidence="3">Uncharacterized protein</fullName>
    </submittedName>
</protein>
<feature type="transmembrane region" description="Helical" evidence="2">
    <location>
        <begin position="27"/>
        <end position="47"/>
    </location>
</feature>
<sequence>MIPAQVPPASYPTPAVPPLRSGSPGKASLIIAIVLLVLGMTVQVLAFSTPMIIRSFAVSPAETSAVFA</sequence>
<keyword evidence="2" id="KW-0812">Transmembrane</keyword>
<dbReference type="EMBL" id="JACBZY010000001">
    <property type="protein sequence ID" value="NYG99160.1"/>
    <property type="molecule type" value="Genomic_DNA"/>
</dbReference>
<dbReference type="RefSeq" id="WP_179567179.1">
    <property type="nucleotide sequence ID" value="NZ_JACBZY010000001.1"/>
</dbReference>
<name>A0A852YCY2_9MICO</name>
<keyword evidence="4" id="KW-1185">Reference proteome</keyword>
<gene>
    <name evidence="3" type="ORF">BJ979_001786</name>
</gene>
<keyword evidence="2" id="KW-0472">Membrane</keyword>
<evidence type="ECO:0000256" key="2">
    <source>
        <dbReference type="SAM" id="Phobius"/>
    </source>
</evidence>
<proteinExistence type="predicted"/>
<evidence type="ECO:0000313" key="4">
    <source>
        <dbReference type="Proteomes" id="UP000553888"/>
    </source>
</evidence>
<evidence type="ECO:0000256" key="1">
    <source>
        <dbReference type="SAM" id="MobiDB-lite"/>
    </source>
</evidence>
<dbReference type="AlphaFoldDB" id="A0A852YCY2"/>